<dbReference type="Proteomes" id="UP000861567">
    <property type="component" value="Unassembled WGS sequence"/>
</dbReference>
<gene>
    <name evidence="1" type="ORF">I8Y58_000389</name>
</gene>
<evidence type="ECO:0000313" key="2">
    <source>
        <dbReference type="Proteomes" id="UP000861567"/>
    </source>
</evidence>
<protein>
    <submittedName>
        <fullName evidence="1">Uncharacterized protein</fullName>
    </submittedName>
</protein>
<reference evidence="1" key="2">
    <citation type="submission" date="2020-11" db="EMBL/GenBank/DDBJ databases">
        <authorList>
            <consortium name="NCBI Pathogen Detection Project"/>
        </authorList>
    </citation>
    <scope>NUCLEOTIDE SEQUENCE</scope>
    <source>
        <strain evidence="1">D3612</strain>
    </source>
</reference>
<reference evidence="1" key="1">
    <citation type="journal article" date="2018" name="Genome Biol.">
        <title>SKESA: strategic k-mer extension for scrupulous assemblies.</title>
        <authorList>
            <person name="Souvorov A."/>
            <person name="Agarwala R."/>
            <person name="Lipman D.J."/>
        </authorList>
    </citation>
    <scope>NUCLEOTIDE SEQUENCE</scope>
    <source>
        <strain evidence="1">D3612</strain>
    </source>
</reference>
<dbReference type="AlphaFoldDB" id="A0AAN5R3F8"/>
<dbReference type="EMBL" id="DACSEI010000002">
    <property type="protein sequence ID" value="HAT1595195.1"/>
    <property type="molecule type" value="Genomic_DNA"/>
</dbReference>
<comment type="caution">
    <text evidence="1">The sequence shown here is derived from an EMBL/GenBank/DDBJ whole genome shotgun (WGS) entry which is preliminary data.</text>
</comment>
<evidence type="ECO:0000313" key="1">
    <source>
        <dbReference type="EMBL" id="HAT1595195.1"/>
    </source>
</evidence>
<name>A0AAN5R3F8_LEGPN</name>
<proteinExistence type="predicted"/>
<organism evidence="1 2">
    <name type="scientific">Legionella pneumophila</name>
    <dbReference type="NCBI Taxonomy" id="446"/>
    <lineage>
        <taxon>Bacteria</taxon>
        <taxon>Pseudomonadati</taxon>
        <taxon>Pseudomonadota</taxon>
        <taxon>Gammaproteobacteria</taxon>
        <taxon>Legionellales</taxon>
        <taxon>Legionellaceae</taxon>
        <taxon>Legionella</taxon>
    </lineage>
</organism>
<accession>A0AAN5R3F8</accession>
<sequence>MKTVDEIDSLLQSDKVDEKSISAPVISPNEAIEDDFYLIDDSDYVEDHDFSDFPWLDPEHPLYFPATQTHNPKGSTRWDAVNKFSVENWYPHLKKHTFKSRFITLNYNDIQYLMGNILPDYDSTKLESMFNNIISEFNNKEVFMRLSTRSPKDSKHLFEEAATIMSKDFVYWSENDNKHQQLVSFVASMLKAMKIKNGRKIIETIAQSPRVYNDLIALVSSIDQSDCTTNIILREWHDIRPDHEFRVFVSRRHRKESIVTAISQYFHFLYFDKNPADCFNFLDEEDKKTVIKKFENYVLKSVDPDVAKFLNFSSEQDNDESSDCIREYIVDLALIPIHQYHGEATDENIIKIGENIYVMAVIELNPFAPAATGCGLFNWKNDLMMLWGKTSCDYPVFKYRTTPREDLQSVSLLPSNYESVIQSALIKRLENPYSSSVSQVARFFSSAQPEKESSGSTLFDMGTKPW</sequence>
<dbReference type="InterPro" id="IPR009772">
    <property type="entry name" value="CDC123"/>
</dbReference>
<dbReference type="Pfam" id="PF07065">
    <property type="entry name" value="D123"/>
    <property type="match status" value="1"/>
</dbReference>